<gene>
    <name evidence="7" type="primary">spoVB</name>
    <name evidence="7" type="ORF">JQC72_11340</name>
</gene>
<keyword evidence="2" id="KW-1003">Cell membrane</keyword>
<dbReference type="InterPro" id="IPR002797">
    <property type="entry name" value="Polysacc_synth"/>
</dbReference>
<dbReference type="CDD" id="cd13124">
    <property type="entry name" value="MATE_SpoVB_like"/>
    <property type="match status" value="1"/>
</dbReference>
<dbReference type="PANTHER" id="PTHR30250:SF24">
    <property type="entry name" value="STAGE V SPORULATION PROTEIN B"/>
    <property type="match status" value="1"/>
</dbReference>
<feature type="transmembrane region" description="Helical" evidence="6">
    <location>
        <begin position="311"/>
        <end position="332"/>
    </location>
</feature>
<dbReference type="Pfam" id="PF01943">
    <property type="entry name" value="Polysacc_synt"/>
    <property type="match status" value="1"/>
</dbReference>
<feature type="transmembrane region" description="Helical" evidence="6">
    <location>
        <begin position="503"/>
        <end position="529"/>
    </location>
</feature>
<feature type="transmembrane region" description="Helical" evidence="6">
    <location>
        <begin position="213"/>
        <end position="237"/>
    </location>
</feature>
<protein>
    <submittedName>
        <fullName evidence="7">Stage V sporulation protein B</fullName>
    </submittedName>
</protein>
<evidence type="ECO:0000313" key="8">
    <source>
        <dbReference type="Proteomes" id="UP001177120"/>
    </source>
</evidence>
<name>A0ABS2WL24_9BACL</name>
<organism evidence="7 8">
    <name type="scientific">Polycladomyces zharkentensis</name>
    <dbReference type="NCBI Taxonomy" id="2807616"/>
    <lineage>
        <taxon>Bacteria</taxon>
        <taxon>Bacillati</taxon>
        <taxon>Bacillota</taxon>
        <taxon>Bacilli</taxon>
        <taxon>Bacillales</taxon>
        <taxon>Thermoactinomycetaceae</taxon>
        <taxon>Polycladomyces</taxon>
    </lineage>
</organism>
<feature type="transmembrane region" description="Helical" evidence="6">
    <location>
        <begin position="114"/>
        <end position="140"/>
    </location>
</feature>
<evidence type="ECO:0000256" key="3">
    <source>
        <dbReference type="ARBA" id="ARBA00022692"/>
    </source>
</evidence>
<feature type="transmembrane region" description="Helical" evidence="6">
    <location>
        <begin position="36"/>
        <end position="61"/>
    </location>
</feature>
<dbReference type="InterPro" id="IPR050833">
    <property type="entry name" value="Poly_Biosynth_Transport"/>
</dbReference>
<evidence type="ECO:0000256" key="2">
    <source>
        <dbReference type="ARBA" id="ARBA00022475"/>
    </source>
</evidence>
<feature type="transmembrane region" description="Helical" evidence="6">
    <location>
        <begin position="73"/>
        <end position="94"/>
    </location>
</feature>
<dbReference type="PIRSF" id="PIRSF038958">
    <property type="entry name" value="PG_synth_SpoVB"/>
    <property type="match status" value="1"/>
</dbReference>
<evidence type="ECO:0000256" key="1">
    <source>
        <dbReference type="ARBA" id="ARBA00004651"/>
    </source>
</evidence>
<keyword evidence="3 6" id="KW-0812">Transmembrane</keyword>
<sequence length="550" mass="59797">MNRLDKGIGLYGKKCVWFHRSDTSERKRGPQVTKQSFLHGTLILVGAGFITKILGFVYRIALSRIIGDEGMGLFQMAFPILLFVIVLATAGLPVAISKLVSEAEATGDEERIRFILRVSLGIVIVTSMVLTGMTVLFAPWIASHLLTDERAVYALTGIAPVIPIVAIASIFRGYFQGRQQMNPYAVAQIVEQIVRIATILLLAQYLLPYGVEYASAGAMFGIVAGEGAGLFVLLRAFRNDPRRPPLRMRIGRKDSVGTLKRLSRLALPVTASRTFGSLSYAVEPIVVSQSLAIAGIATATATALYGQLEGMAIPLVYFPAFITYALSVSLVPAVSEAAARGQRRLVEHRLRQAVRLSLIVGAPCAVWMFVLAEPLTLLVYHNTEVARLMQILAPFAVFLYLQGPLAAVLQGLDKANEAMRNSIFGSLIKTGLIFLFASRPSLGIDGVALAINCGIVIVTSLHLLSIMRHIPFTVHLKGWIKLTVCIAGMGTVSYLWLNHSIGALWLRLLSTVGVSAGVYGALLILFSLIRGEDARHLPVIGKWMNRLLPR</sequence>
<evidence type="ECO:0000313" key="7">
    <source>
        <dbReference type="EMBL" id="MBN2910094.1"/>
    </source>
</evidence>
<feature type="transmembrane region" description="Helical" evidence="6">
    <location>
        <begin position="421"/>
        <end position="438"/>
    </location>
</feature>
<keyword evidence="4 6" id="KW-1133">Transmembrane helix</keyword>
<comment type="subcellular location">
    <subcellularLocation>
        <location evidence="1">Cell membrane</location>
        <topology evidence="1">Multi-pass membrane protein</topology>
    </subcellularLocation>
</comment>
<feature type="transmembrane region" description="Helical" evidence="6">
    <location>
        <begin position="152"/>
        <end position="171"/>
    </location>
</feature>
<feature type="transmembrane region" description="Helical" evidence="6">
    <location>
        <begin position="444"/>
        <end position="466"/>
    </location>
</feature>
<keyword evidence="8" id="KW-1185">Reference proteome</keyword>
<dbReference type="Proteomes" id="UP001177120">
    <property type="component" value="Unassembled WGS sequence"/>
</dbReference>
<feature type="transmembrane region" description="Helical" evidence="6">
    <location>
        <begin position="353"/>
        <end position="371"/>
    </location>
</feature>
<dbReference type="NCBIfam" id="TIGR02900">
    <property type="entry name" value="spore_V_B"/>
    <property type="match status" value="1"/>
</dbReference>
<proteinExistence type="predicted"/>
<feature type="transmembrane region" description="Helical" evidence="6">
    <location>
        <begin position="478"/>
        <end position="497"/>
    </location>
</feature>
<feature type="transmembrane region" description="Helical" evidence="6">
    <location>
        <begin position="183"/>
        <end position="207"/>
    </location>
</feature>
<dbReference type="InterPro" id="IPR024923">
    <property type="entry name" value="PG_synth_SpoVB"/>
</dbReference>
<feature type="transmembrane region" description="Helical" evidence="6">
    <location>
        <begin position="285"/>
        <end position="305"/>
    </location>
</feature>
<evidence type="ECO:0000256" key="5">
    <source>
        <dbReference type="ARBA" id="ARBA00023136"/>
    </source>
</evidence>
<feature type="transmembrane region" description="Helical" evidence="6">
    <location>
        <begin position="391"/>
        <end position="409"/>
    </location>
</feature>
<dbReference type="PANTHER" id="PTHR30250">
    <property type="entry name" value="PST FAMILY PREDICTED COLANIC ACID TRANSPORTER"/>
    <property type="match status" value="1"/>
</dbReference>
<keyword evidence="5 6" id="KW-0472">Membrane</keyword>
<evidence type="ECO:0000256" key="6">
    <source>
        <dbReference type="SAM" id="Phobius"/>
    </source>
</evidence>
<reference evidence="7" key="1">
    <citation type="journal article" date="2024" name="Int. J. Syst. Evol. Microbiol.">
        <title>Polycladomyces zharkentensis sp. nov., a novel thermophilic cellulose- and starch-degrading member of the Bacillota from a geothermal aquifer in Kazakhstan.</title>
        <authorList>
            <person name="Mashzhan A."/>
            <person name="Kistaubayeva A."/>
            <person name="Javier-Lopez R."/>
            <person name="Bissenova U."/>
            <person name="Bissenbay A."/>
            <person name="Birkeland N.K."/>
        </authorList>
    </citation>
    <scope>NUCLEOTIDE SEQUENCE</scope>
    <source>
        <strain evidence="7">ZKZ2T</strain>
    </source>
</reference>
<dbReference type="InterPro" id="IPR014249">
    <property type="entry name" value="Spore_V_B"/>
</dbReference>
<dbReference type="EMBL" id="JAFHAP010000010">
    <property type="protein sequence ID" value="MBN2910094.1"/>
    <property type="molecule type" value="Genomic_DNA"/>
</dbReference>
<comment type="caution">
    <text evidence="7">The sequence shown here is derived from an EMBL/GenBank/DDBJ whole genome shotgun (WGS) entry which is preliminary data.</text>
</comment>
<accession>A0ABS2WL24</accession>
<evidence type="ECO:0000256" key="4">
    <source>
        <dbReference type="ARBA" id="ARBA00022989"/>
    </source>
</evidence>